<name>A0A402C2P9_RHOWR</name>
<accession>A0A402C2P9</accession>
<evidence type="ECO:0000313" key="2">
    <source>
        <dbReference type="Proteomes" id="UP000287519"/>
    </source>
</evidence>
<dbReference type="EMBL" id="BHYM01000013">
    <property type="protein sequence ID" value="GCE37846.1"/>
    <property type="molecule type" value="Genomic_DNA"/>
</dbReference>
<reference evidence="1 2" key="1">
    <citation type="submission" date="2018-11" db="EMBL/GenBank/DDBJ databases">
        <title>Microbial catabolism of amino acid.</title>
        <authorList>
            <person name="Hibi M."/>
            <person name="Ogawa J."/>
        </authorList>
    </citation>
    <scope>NUCLEOTIDE SEQUENCE [LARGE SCALE GENOMIC DNA]</scope>
    <source>
        <strain evidence="1 2">C31-06</strain>
    </source>
</reference>
<comment type="caution">
    <text evidence="1">The sequence shown here is derived from an EMBL/GenBank/DDBJ whole genome shotgun (WGS) entry which is preliminary data.</text>
</comment>
<proteinExistence type="predicted"/>
<dbReference type="RefSeq" id="WP_124390526.1">
    <property type="nucleotide sequence ID" value="NZ_BHYM01000013.1"/>
</dbReference>
<dbReference type="AlphaFoldDB" id="A0A402C2P9"/>
<dbReference type="OrthoDB" id="4306557at2"/>
<sequence length="487" mass="54307">MNQQYNAGLTVEQRRRIRQAQRYVDDHRREIDAAGEVAQDVSDVEIVEIPHQAADRVCEAISMSAASIVDPVVEQIKKASMDKIRPRILEQIRPRVLEQIRPRVLEQIRPRVLEQIRPAVTDVFKSPSLEQLGFRLSTMPMFEMPDLRVAMPDLKIDLQITPFAGPVMPTVDRLGFRPPVIPEFRPDVLPSLKMDLPAINWVPPSLEQLGITTFDPKLTMPPLEVLKWAHGWESVVPRIDLSAFARVHDVAASLSALRLPDLIPDWAEQMAPAFRIVEDLRSTIGFLLDGWKTLAHFGHKLARFGLVAALDAREAAINGETAGVERFARAWLGIKQVTPDVLEAVVAALLDWSVETAGDVIKSLKALVTRHRRGHRLIGETQLHGRTFDSLHREITQPGGEVVELGARVAAPALDFTGYGFTDRRSIALLDGLDAIEKEIVVARFATIDTGMTWAKAAQDCGYPATKGESVRRKVKRIAQRIDPQAS</sequence>
<evidence type="ECO:0000313" key="1">
    <source>
        <dbReference type="EMBL" id="GCE37846.1"/>
    </source>
</evidence>
<organism evidence="1 2">
    <name type="scientific">Rhodococcus wratislaviensis</name>
    <name type="common">Tsukamurella wratislaviensis</name>
    <dbReference type="NCBI Taxonomy" id="44752"/>
    <lineage>
        <taxon>Bacteria</taxon>
        <taxon>Bacillati</taxon>
        <taxon>Actinomycetota</taxon>
        <taxon>Actinomycetes</taxon>
        <taxon>Mycobacteriales</taxon>
        <taxon>Nocardiaceae</taxon>
        <taxon>Rhodococcus</taxon>
    </lineage>
</organism>
<protein>
    <submittedName>
        <fullName evidence="1">Uncharacterized protein</fullName>
    </submittedName>
</protein>
<dbReference type="Proteomes" id="UP000287519">
    <property type="component" value="Unassembled WGS sequence"/>
</dbReference>
<keyword evidence="2" id="KW-1185">Reference proteome</keyword>
<gene>
    <name evidence="1" type="ORF">Rhow_000730</name>
</gene>